<keyword evidence="9" id="KW-0479">Metal-binding</keyword>
<comment type="subcellular location">
    <subcellularLocation>
        <location evidence="2">Cytoplasm</location>
    </subcellularLocation>
</comment>
<dbReference type="GO" id="GO:0004674">
    <property type="term" value="F:protein serine/threonine kinase activity"/>
    <property type="evidence" value="ECO:0000318"/>
    <property type="project" value="GO_Central"/>
</dbReference>
<evidence type="ECO:0000256" key="17">
    <source>
        <dbReference type="SAM" id="MobiDB-lite"/>
    </source>
</evidence>
<feature type="compositionally biased region" description="Basic and acidic residues" evidence="17">
    <location>
        <begin position="621"/>
        <end position="635"/>
    </location>
</feature>
<feature type="region of interest" description="Disordered" evidence="17">
    <location>
        <begin position="661"/>
        <end position="722"/>
    </location>
</feature>
<dbReference type="EMBL" id="CM003157">
    <property type="protein sequence ID" value="KIS66552.1"/>
    <property type="molecule type" value="Genomic_DNA"/>
</dbReference>
<comment type="cofactor">
    <cofactor evidence="1">
        <name>Mg(2+)</name>
        <dbReference type="ChEBI" id="CHEBI:18420"/>
    </cofactor>
</comment>
<keyword evidence="5" id="KW-0963">Cytoplasm</keyword>
<dbReference type="PROSITE" id="PS50011">
    <property type="entry name" value="PROTEIN_KINASE_DOM"/>
    <property type="match status" value="1"/>
</dbReference>
<keyword evidence="20" id="KW-1185">Reference proteome</keyword>
<evidence type="ECO:0000256" key="1">
    <source>
        <dbReference type="ARBA" id="ARBA00001946"/>
    </source>
</evidence>
<dbReference type="SMR" id="A0A0D1BX96"/>
<keyword evidence="11" id="KW-0418">Kinase</keyword>
<dbReference type="OMA" id="YKAMHNE"/>
<feature type="compositionally biased region" description="Low complexity" evidence="17">
    <location>
        <begin position="497"/>
        <end position="513"/>
    </location>
</feature>
<comment type="catalytic activity">
    <reaction evidence="14">
        <text>L-threonyl-[protein] + ATP = O-phospho-L-threonyl-[protein] + ADP + H(+)</text>
        <dbReference type="Rhea" id="RHEA:46608"/>
        <dbReference type="Rhea" id="RHEA-COMP:11060"/>
        <dbReference type="Rhea" id="RHEA-COMP:11605"/>
        <dbReference type="ChEBI" id="CHEBI:15378"/>
        <dbReference type="ChEBI" id="CHEBI:30013"/>
        <dbReference type="ChEBI" id="CHEBI:30616"/>
        <dbReference type="ChEBI" id="CHEBI:61977"/>
        <dbReference type="ChEBI" id="CHEBI:456216"/>
        <dbReference type="EC" id="2.7.11.1"/>
    </reaction>
</comment>
<keyword evidence="10 16" id="KW-0547">Nucleotide-binding</keyword>
<feature type="compositionally biased region" description="Low complexity" evidence="17">
    <location>
        <begin position="605"/>
        <end position="620"/>
    </location>
</feature>
<evidence type="ECO:0000256" key="7">
    <source>
        <dbReference type="ARBA" id="ARBA00022553"/>
    </source>
</evidence>
<keyword evidence="12 16" id="KW-0067">ATP-binding</keyword>
<dbReference type="GO" id="GO:0005524">
    <property type="term" value="F:ATP binding"/>
    <property type="evidence" value="ECO:0007669"/>
    <property type="project" value="UniProtKB-UniRule"/>
</dbReference>
<dbReference type="eggNOG" id="KOG0201">
    <property type="taxonomic scope" value="Eukaryota"/>
</dbReference>
<feature type="region of interest" description="Disordered" evidence="17">
    <location>
        <begin position="1"/>
        <end position="47"/>
    </location>
</feature>
<evidence type="ECO:0000256" key="12">
    <source>
        <dbReference type="ARBA" id="ARBA00022840"/>
    </source>
</evidence>
<feature type="binding site" evidence="16">
    <location>
        <position position="111"/>
    </location>
    <ligand>
        <name>ATP</name>
        <dbReference type="ChEBI" id="CHEBI:30616"/>
    </ligand>
</feature>
<sequence>MPNLPLPSRSPLLGSRKALRDPSPAPPTPTRTSSASPFPPSSSSSLASFSAAASSTSIPGPSTPLHSPTRLAASGKELSEQYELLEKIGAGSFGTVYKAMHKQSRQIVAIKQVDLEDSDDDISEIQQEIAHLAQCDSQWVTRYYGSFVKGYKLWIIMEYLAGGSCLDLLKAGSFSEAHIAIICRELLLGLEYLHNEGKIHRDIKAANVLLSASGKVKLADFGVAAQLSNNKSRRNTFVGTPFWMAPEVIRQAGYDYKADIWSLGITAIEMAKGEPPLAEYHPMRVLFLIPKAKSPTLQGNFSSAFKDFVDLCLIKDPKHRPSTKELLSHRFIKYAKKTLLLTELIEKHQEYKSRGATRGGAIVRDHLRGLNPSESTIGGATVMSEWQFDTMRSSMSTYDDPHPANAAEHHSHLDAHLHVWPNSGRAPPATMDERAGYNTVRGARPAGHLMDALDSAMHTPVRNNTLRAHRAARAGDHDDISDLSAEAFSSSDALNHSSSTPATSTASGPTTPAEKVPDSVHVDALTASFQGIKASDDAAANRYLAAGLGRNAAAASSTSHLSPPSVSALAASTVDVSTAAATLASAEPGSTATLHIRCARDGKASPSHSRNNSAASSSRSTETRPRRSSWNERNDINGTVLKEADVANGLETLRPVRRLDATGSAQASQQYMASLRSGSAPSGLDKSGEPLAADPGSPQRALRHSRSALASSSSTAQPHATAGENLVRDVILPVMDRAKQQELDAAEVEALNMISKGFQDLSMLNSRLAYSTIVDLLLSINDNEQARENLSTTFRQKLSRPQVTKLQPMPPAEEASRSPIADLLYGRWLEGLRTRWMGY</sequence>
<feature type="region of interest" description="Disordered" evidence="17">
    <location>
        <begin position="491"/>
        <end position="516"/>
    </location>
</feature>
<dbReference type="InterPro" id="IPR017441">
    <property type="entry name" value="Protein_kinase_ATP_BS"/>
</dbReference>
<feature type="compositionally biased region" description="Low complexity" evidence="17">
    <location>
        <begin position="30"/>
        <end position="47"/>
    </location>
</feature>
<dbReference type="SMART" id="SM00220">
    <property type="entry name" value="S_TKc"/>
    <property type="match status" value="1"/>
</dbReference>
<organism evidence="19 20">
    <name type="scientific">Mycosarcoma maydis</name>
    <name type="common">Corn smut fungus</name>
    <name type="synonym">Ustilago maydis</name>
    <dbReference type="NCBI Taxonomy" id="5270"/>
    <lineage>
        <taxon>Eukaryota</taxon>
        <taxon>Fungi</taxon>
        <taxon>Dikarya</taxon>
        <taxon>Basidiomycota</taxon>
        <taxon>Ustilaginomycotina</taxon>
        <taxon>Ustilaginomycetes</taxon>
        <taxon>Ustilaginales</taxon>
        <taxon>Ustilaginaceae</taxon>
        <taxon>Mycosarcoma</taxon>
    </lineage>
</organism>
<evidence type="ECO:0000256" key="4">
    <source>
        <dbReference type="ARBA" id="ARBA00012513"/>
    </source>
</evidence>
<evidence type="ECO:0000256" key="8">
    <source>
        <dbReference type="ARBA" id="ARBA00022679"/>
    </source>
</evidence>
<name>A0A0D1BX96_MYCMD</name>
<evidence type="ECO:0000256" key="13">
    <source>
        <dbReference type="ARBA" id="ARBA00022842"/>
    </source>
</evidence>
<evidence type="ECO:0000256" key="5">
    <source>
        <dbReference type="ARBA" id="ARBA00022490"/>
    </source>
</evidence>
<comment type="similarity">
    <text evidence="3">Belongs to the protein kinase superfamily. STE Ser/Thr protein kinase family. STE20 subfamily.</text>
</comment>
<evidence type="ECO:0000256" key="9">
    <source>
        <dbReference type="ARBA" id="ARBA00022723"/>
    </source>
</evidence>
<dbReference type="CDD" id="cd06609">
    <property type="entry name" value="STKc_MST3_like"/>
    <property type="match status" value="1"/>
</dbReference>
<dbReference type="Proteomes" id="UP000000561">
    <property type="component" value="Chromosome 18"/>
</dbReference>
<evidence type="ECO:0000313" key="19">
    <source>
        <dbReference type="EMBL" id="KIS66552.1"/>
    </source>
</evidence>
<dbReference type="InterPro" id="IPR050629">
    <property type="entry name" value="STE20/SPS1-PAK"/>
</dbReference>
<dbReference type="InterPro" id="IPR011009">
    <property type="entry name" value="Kinase-like_dom_sf"/>
</dbReference>
<evidence type="ECO:0000313" key="20">
    <source>
        <dbReference type="Proteomes" id="UP000000561"/>
    </source>
</evidence>
<dbReference type="InParanoid" id="A0A0D1BX96"/>
<dbReference type="PANTHER" id="PTHR48012:SF27">
    <property type="entry name" value="SERINE_THREONINE-PROTEIN KINASE SID1"/>
    <property type="match status" value="1"/>
</dbReference>
<evidence type="ECO:0000256" key="15">
    <source>
        <dbReference type="ARBA" id="ARBA00048679"/>
    </source>
</evidence>
<dbReference type="PANTHER" id="PTHR48012">
    <property type="entry name" value="STERILE20-LIKE KINASE, ISOFORM B-RELATED"/>
    <property type="match status" value="1"/>
</dbReference>
<dbReference type="KEGG" id="uma:UMAG_05543"/>
<gene>
    <name evidence="19" type="ORF">UMAG_05543</name>
</gene>
<dbReference type="STRING" id="237631.A0A0D1BX96"/>
<keyword evidence="13" id="KW-0460">Magnesium</keyword>
<evidence type="ECO:0000256" key="6">
    <source>
        <dbReference type="ARBA" id="ARBA00022527"/>
    </source>
</evidence>
<dbReference type="EC" id="2.7.11.1" evidence="4"/>
<dbReference type="GO" id="GO:0005737">
    <property type="term" value="C:cytoplasm"/>
    <property type="evidence" value="ECO:0000318"/>
    <property type="project" value="GO_Central"/>
</dbReference>
<reference evidence="19 20" key="1">
    <citation type="journal article" date="2006" name="Nature">
        <title>Insights from the genome of the biotrophic fungal plant pathogen Ustilago maydis.</title>
        <authorList>
            <person name="Kamper J."/>
            <person name="Kahmann R."/>
            <person name="Bolker M."/>
            <person name="Ma L.J."/>
            <person name="Brefort T."/>
            <person name="Saville B.J."/>
            <person name="Banuett F."/>
            <person name="Kronstad J.W."/>
            <person name="Gold S.E."/>
            <person name="Muller O."/>
            <person name="Perlin M.H."/>
            <person name="Wosten H.A."/>
            <person name="de Vries R."/>
            <person name="Ruiz-Herrera J."/>
            <person name="Reynaga-Pena C.G."/>
            <person name="Snetselaar K."/>
            <person name="McCann M."/>
            <person name="Perez-Martin J."/>
            <person name="Feldbrugge M."/>
            <person name="Basse C.W."/>
            <person name="Steinberg G."/>
            <person name="Ibeas J.I."/>
            <person name="Holloman W."/>
            <person name="Guzman P."/>
            <person name="Farman M."/>
            <person name="Stajich J.E."/>
            <person name="Sentandreu R."/>
            <person name="Gonzalez-Prieto J.M."/>
            <person name="Kennell J.C."/>
            <person name="Molina L."/>
            <person name="Schirawski J."/>
            <person name="Mendoza-Mendoza A."/>
            <person name="Greilinger D."/>
            <person name="Munch K."/>
            <person name="Rossel N."/>
            <person name="Scherer M."/>
            <person name="Vranes M."/>
            <person name="Ladendorf O."/>
            <person name="Vincon V."/>
            <person name="Fuchs U."/>
            <person name="Sandrock B."/>
            <person name="Meng S."/>
            <person name="Ho E.C."/>
            <person name="Cahill M.J."/>
            <person name="Boyce K.J."/>
            <person name="Klose J."/>
            <person name="Klosterman S.J."/>
            <person name="Deelstra H.J."/>
            <person name="Ortiz-Castellanos L."/>
            <person name="Li W."/>
            <person name="Sanchez-Alonso P."/>
            <person name="Schreier P.H."/>
            <person name="Hauser-Hahn I."/>
            <person name="Vaupel M."/>
            <person name="Koopmann E."/>
            <person name="Friedrich G."/>
            <person name="Voss H."/>
            <person name="Schluter T."/>
            <person name="Margolis J."/>
            <person name="Platt D."/>
            <person name="Swimmer C."/>
            <person name="Gnirke A."/>
            <person name="Chen F."/>
            <person name="Vysotskaia V."/>
            <person name="Mannhaupt G."/>
            <person name="Guldener U."/>
            <person name="Munsterkotter M."/>
            <person name="Haase D."/>
            <person name="Oesterheld M."/>
            <person name="Mewes H.W."/>
            <person name="Mauceli E.W."/>
            <person name="DeCaprio D."/>
            <person name="Wade C.M."/>
            <person name="Butler J."/>
            <person name="Young S."/>
            <person name="Jaffe D.B."/>
            <person name="Calvo S."/>
            <person name="Nusbaum C."/>
            <person name="Galagan J."/>
            <person name="Birren B.W."/>
        </authorList>
    </citation>
    <scope>NUCLEOTIDE SEQUENCE [LARGE SCALE GENOMIC DNA]</scope>
    <source>
        <strain evidence="20">DSM 14603 / FGSC 9021 / UM521</strain>
    </source>
</reference>
<dbReference type="AlphaFoldDB" id="A0A0D1BX96"/>
<evidence type="ECO:0000256" key="11">
    <source>
        <dbReference type="ARBA" id="ARBA00022777"/>
    </source>
</evidence>
<dbReference type="GO" id="GO:0046872">
    <property type="term" value="F:metal ion binding"/>
    <property type="evidence" value="ECO:0007669"/>
    <property type="project" value="UniProtKB-KW"/>
</dbReference>
<dbReference type="Gene3D" id="1.10.510.10">
    <property type="entry name" value="Transferase(Phosphotransferase) domain 1"/>
    <property type="match status" value="1"/>
</dbReference>
<protein>
    <recommendedName>
        <fullName evidence="4">non-specific serine/threonine protein kinase</fullName>
        <ecNumber evidence="4">2.7.11.1</ecNumber>
    </recommendedName>
</protein>
<evidence type="ECO:0000256" key="10">
    <source>
        <dbReference type="ARBA" id="ARBA00022741"/>
    </source>
</evidence>
<feature type="compositionally biased region" description="Polar residues" evidence="17">
    <location>
        <begin position="663"/>
        <end position="680"/>
    </location>
</feature>
<feature type="region of interest" description="Disordered" evidence="17">
    <location>
        <begin position="600"/>
        <end position="636"/>
    </location>
</feature>
<dbReference type="RefSeq" id="XP_011391855.1">
    <property type="nucleotide sequence ID" value="XM_011393553.1"/>
</dbReference>
<proteinExistence type="inferred from homology"/>
<dbReference type="PROSITE" id="PS00107">
    <property type="entry name" value="PROTEIN_KINASE_ATP"/>
    <property type="match status" value="1"/>
</dbReference>
<keyword evidence="7" id="KW-0597">Phosphoprotein</keyword>
<evidence type="ECO:0000259" key="18">
    <source>
        <dbReference type="PROSITE" id="PS50011"/>
    </source>
</evidence>
<dbReference type="OrthoDB" id="248923at2759"/>
<keyword evidence="6" id="KW-0723">Serine/threonine-protein kinase</keyword>
<evidence type="ECO:0000256" key="16">
    <source>
        <dbReference type="PROSITE-ProRule" id="PRU10141"/>
    </source>
</evidence>
<evidence type="ECO:0000256" key="2">
    <source>
        <dbReference type="ARBA" id="ARBA00004496"/>
    </source>
</evidence>
<dbReference type="FunFam" id="1.10.510.10:FF:000411">
    <property type="entry name" value="Probable Ste20-like kinase Don3"/>
    <property type="match status" value="1"/>
</dbReference>
<accession>A0A0D1BX96</accession>
<dbReference type="Pfam" id="PF00069">
    <property type="entry name" value="Pkinase"/>
    <property type="match status" value="1"/>
</dbReference>
<feature type="domain" description="Protein kinase" evidence="18">
    <location>
        <begin position="82"/>
        <end position="332"/>
    </location>
</feature>
<keyword evidence="8" id="KW-0808">Transferase</keyword>
<dbReference type="VEuPathDB" id="FungiDB:UMAG_05543"/>
<comment type="catalytic activity">
    <reaction evidence="15">
        <text>L-seryl-[protein] + ATP = O-phospho-L-seryl-[protein] + ADP + H(+)</text>
        <dbReference type="Rhea" id="RHEA:17989"/>
        <dbReference type="Rhea" id="RHEA-COMP:9863"/>
        <dbReference type="Rhea" id="RHEA-COMP:11604"/>
        <dbReference type="ChEBI" id="CHEBI:15378"/>
        <dbReference type="ChEBI" id="CHEBI:29999"/>
        <dbReference type="ChEBI" id="CHEBI:30616"/>
        <dbReference type="ChEBI" id="CHEBI:83421"/>
        <dbReference type="ChEBI" id="CHEBI:456216"/>
        <dbReference type="EC" id="2.7.11.1"/>
    </reaction>
</comment>
<dbReference type="InterPro" id="IPR000719">
    <property type="entry name" value="Prot_kinase_dom"/>
</dbReference>
<evidence type="ECO:0000256" key="14">
    <source>
        <dbReference type="ARBA" id="ARBA00047899"/>
    </source>
</evidence>
<dbReference type="GeneID" id="23565404"/>
<feature type="compositionally biased region" description="Low complexity" evidence="17">
    <location>
        <begin position="1"/>
        <end position="15"/>
    </location>
</feature>
<dbReference type="SUPFAM" id="SSF56112">
    <property type="entry name" value="Protein kinase-like (PK-like)"/>
    <property type="match status" value="1"/>
</dbReference>
<evidence type="ECO:0000256" key="3">
    <source>
        <dbReference type="ARBA" id="ARBA00008874"/>
    </source>
</evidence>